<dbReference type="CDD" id="cd04187">
    <property type="entry name" value="DPM1_like_bac"/>
    <property type="match status" value="1"/>
</dbReference>
<keyword evidence="6 8" id="KW-1133">Transmembrane helix</keyword>
<dbReference type="PATRIC" id="fig|762376.5.peg.6323"/>
<dbReference type="KEGG" id="axy:AXYL_06311"/>
<dbReference type="Proteomes" id="UP000006876">
    <property type="component" value="Chromosome"/>
</dbReference>
<feature type="domain" description="Glycosyltransferase 2-like" evidence="9">
    <location>
        <begin position="342"/>
        <end position="501"/>
    </location>
</feature>
<dbReference type="AlphaFoldDB" id="E3HQH0"/>
<dbReference type="InterPro" id="IPR001509">
    <property type="entry name" value="Epimerase_deHydtase"/>
</dbReference>
<sequence length="660" mass="72839">MIDIGAKLRDVPGPILVIGASGFIGANLLRQLLHQRNDVVGTTFSGDSWRLSGVQTTNLIFMNLQDVDSMRMVLDRVNPKTIFDCSSFGAYSFEQDKARIHATNYLSFIQLMELVLARELTAFVHAGSSSEYGLNSAGPREDAALIPNSDYAVSKAATTQAITYYGKVKGVPVVNLRLYSVYGPYEDSSRLIPALCHNAENGELPVFAGAEISRDFVHVDDVVLAFANAALAMRQEIAGESFNIGTGVETTLKALANTATEIFSLSAKPRFNVAAGRAWDVDNWFADISKARQKLGWEPSVPLREGLRRTRNWWQEYLQSSGLPFDALTKKSKIREGKYSVSAIIACYRDAQAIPIMHDRLVRVFTDLGVDYQIIFVNDNSPDDSAEIIREISARDSHVLGITHSRNFGSQAAFRSGMELASKQACVLLDGDLQDPPELIASFVAEWRAGADVVYGRRIKRDMPPWLEACYRGFYKLFSALSEVPIPRNAGDFSLMDRTVVRWILNCQERDSFLRGLRAYVGFNQVGVDYVRPERMFGISTNNWIKNIGWAKKAIFSFSRMPLHLLTAFGGLAFVGTVLLALISIGIRIFDAESVPKGVTFLSLIVMFFGSTTMLGVGLLGEYVGKILEETKARPAFIRRSLISGGKIKPAEQDGPGASV</sequence>
<keyword evidence="5" id="KW-0448">Lipopolysaccharide biosynthesis</keyword>
<evidence type="ECO:0000256" key="2">
    <source>
        <dbReference type="ARBA" id="ARBA00022676"/>
    </source>
</evidence>
<evidence type="ECO:0000256" key="3">
    <source>
        <dbReference type="ARBA" id="ARBA00022679"/>
    </source>
</evidence>
<evidence type="ECO:0000313" key="11">
    <source>
        <dbReference type="EMBL" id="ADP19604.1"/>
    </source>
</evidence>
<feature type="transmembrane region" description="Helical" evidence="8">
    <location>
        <begin position="599"/>
        <end position="624"/>
    </location>
</feature>
<evidence type="ECO:0000256" key="7">
    <source>
        <dbReference type="ARBA" id="ARBA00023136"/>
    </source>
</evidence>
<dbReference type="RefSeq" id="WP_013396891.1">
    <property type="nucleotide sequence ID" value="NC_014640.1"/>
</dbReference>
<dbReference type="PANTHER" id="PTHR48090:SF3">
    <property type="entry name" value="UNDECAPRENYL-PHOSPHATE 4-DEOXY-4-FORMAMIDO-L-ARABINOSE TRANSFERASE"/>
    <property type="match status" value="1"/>
</dbReference>
<evidence type="ECO:0000313" key="12">
    <source>
        <dbReference type="Proteomes" id="UP000006876"/>
    </source>
</evidence>
<evidence type="ECO:0000256" key="8">
    <source>
        <dbReference type="SAM" id="Phobius"/>
    </source>
</evidence>
<feature type="transmembrane region" description="Helical" evidence="8">
    <location>
        <begin position="563"/>
        <end position="587"/>
    </location>
</feature>
<dbReference type="Pfam" id="PF00535">
    <property type="entry name" value="Glycos_transf_2"/>
    <property type="match status" value="1"/>
</dbReference>
<dbReference type="EMBL" id="CP002287">
    <property type="protein sequence ID" value="ADP19604.1"/>
    <property type="molecule type" value="Genomic_DNA"/>
</dbReference>
<name>E3HQH0_ACHXA</name>
<dbReference type="InterPro" id="IPR001173">
    <property type="entry name" value="Glyco_trans_2-like"/>
</dbReference>
<dbReference type="eggNOG" id="COG0451">
    <property type="taxonomic scope" value="Bacteria"/>
</dbReference>
<keyword evidence="2" id="KW-0328">Glycosyltransferase</keyword>
<dbReference type="eggNOG" id="COG0463">
    <property type="taxonomic scope" value="Bacteria"/>
</dbReference>
<dbReference type="Gene3D" id="3.40.50.720">
    <property type="entry name" value="NAD(P)-binding Rossmann-like Domain"/>
    <property type="match status" value="1"/>
</dbReference>
<evidence type="ECO:0000256" key="5">
    <source>
        <dbReference type="ARBA" id="ARBA00022985"/>
    </source>
</evidence>
<accession>E3HQH0</accession>
<evidence type="ECO:0000259" key="9">
    <source>
        <dbReference type="Pfam" id="PF00535"/>
    </source>
</evidence>
<organism evidence="11 12">
    <name type="scientific">Achromobacter xylosoxidans (strain A8)</name>
    <dbReference type="NCBI Taxonomy" id="762376"/>
    <lineage>
        <taxon>Bacteria</taxon>
        <taxon>Pseudomonadati</taxon>
        <taxon>Pseudomonadota</taxon>
        <taxon>Betaproteobacteria</taxon>
        <taxon>Burkholderiales</taxon>
        <taxon>Alcaligenaceae</taxon>
        <taxon>Achromobacter</taxon>
    </lineage>
</organism>
<dbReference type="GO" id="GO:0009103">
    <property type="term" value="P:lipopolysaccharide biosynthetic process"/>
    <property type="evidence" value="ECO:0007669"/>
    <property type="project" value="UniProtKB-KW"/>
</dbReference>
<keyword evidence="7 8" id="KW-0472">Membrane</keyword>
<evidence type="ECO:0000256" key="4">
    <source>
        <dbReference type="ARBA" id="ARBA00022692"/>
    </source>
</evidence>
<dbReference type="CAZy" id="GT2">
    <property type="family name" value="Glycosyltransferase Family 2"/>
</dbReference>
<evidence type="ECO:0000256" key="6">
    <source>
        <dbReference type="ARBA" id="ARBA00022989"/>
    </source>
</evidence>
<dbReference type="InterPro" id="IPR029044">
    <property type="entry name" value="Nucleotide-diphossugar_trans"/>
</dbReference>
<dbReference type="InterPro" id="IPR036291">
    <property type="entry name" value="NAD(P)-bd_dom_sf"/>
</dbReference>
<keyword evidence="3" id="KW-0808">Transferase</keyword>
<protein>
    <submittedName>
        <fullName evidence="11">NAD dependent epimerase/dehydratase family protein 8</fullName>
    </submittedName>
</protein>
<dbReference type="GO" id="GO:0005886">
    <property type="term" value="C:plasma membrane"/>
    <property type="evidence" value="ECO:0007669"/>
    <property type="project" value="TreeGrafter"/>
</dbReference>
<dbReference type="Pfam" id="PF01370">
    <property type="entry name" value="Epimerase"/>
    <property type="match status" value="1"/>
</dbReference>
<dbReference type="Gene3D" id="3.90.550.10">
    <property type="entry name" value="Spore Coat Polysaccharide Biosynthesis Protein SpsA, Chain A"/>
    <property type="match status" value="1"/>
</dbReference>
<evidence type="ECO:0000256" key="1">
    <source>
        <dbReference type="ARBA" id="ARBA00022475"/>
    </source>
</evidence>
<keyword evidence="4 8" id="KW-0812">Transmembrane</keyword>
<dbReference type="HOGENOM" id="CLU_413190_0_0_4"/>
<reference evidence="11 12" key="1">
    <citation type="journal article" date="2011" name="J. Bacteriol.">
        <title>Complete genome sequence of the haloaromatic acid-degrading bacterium Achromobacter xylosoxidans A8.</title>
        <authorList>
            <person name="Strnad H."/>
            <person name="Ridl J."/>
            <person name="Paces J."/>
            <person name="Kolar M."/>
            <person name="Vlcek C."/>
            <person name="Paces V."/>
        </authorList>
    </citation>
    <scope>NUCLEOTIDE SEQUENCE [LARGE SCALE GENOMIC DNA]</scope>
    <source>
        <strain evidence="11 12">A8</strain>
    </source>
</reference>
<dbReference type="InterPro" id="IPR050256">
    <property type="entry name" value="Glycosyltransferase_2"/>
</dbReference>
<dbReference type="STRING" id="762376.AXYL_06311"/>
<gene>
    <name evidence="11" type="ordered locus">AXYL_06311</name>
</gene>
<feature type="domain" description="NAD-dependent epimerase/dehydratase" evidence="10">
    <location>
        <begin position="15"/>
        <end position="245"/>
    </location>
</feature>
<proteinExistence type="predicted"/>
<dbReference type="SUPFAM" id="SSF53448">
    <property type="entry name" value="Nucleotide-diphospho-sugar transferases"/>
    <property type="match status" value="1"/>
</dbReference>
<dbReference type="PANTHER" id="PTHR48090">
    <property type="entry name" value="UNDECAPRENYL-PHOSPHATE 4-DEOXY-4-FORMAMIDO-L-ARABINOSE TRANSFERASE-RELATED"/>
    <property type="match status" value="1"/>
</dbReference>
<dbReference type="GO" id="GO:0016757">
    <property type="term" value="F:glycosyltransferase activity"/>
    <property type="evidence" value="ECO:0007669"/>
    <property type="project" value="UniProtKB-KW"/>
</dbReference>
<dbReference type="SUPFAM" id="SSF51735">
    <property type="entry name" value="NAD(P)-binding Rossmann-fold domains"/>
    <property type="match status" value="1"/>
</dbReference>
<keyword evidence="1" id="KW-1003">Cell membrane</keyword>
<evidence type="ECO:0000259" key="10">
    <source>
        <dbReference type="Pfam" id="PF01370"/>
    </source>
</evidence>